<protein>
    <submittedName>
        <fullName evidence="2">Uncharacterized protein</fullName>
    </submittedName>
</protein>
<keyword evidence="3" id="KW-1185">Reference proteome</keyword>
<evidence type="ECO:0000313" key="3">
    <source>
        <dbReference type="Proteomes" id="UP000069940"/>
    </source>
</evidence>
<feature type="compositionally biased region" description="Basic residues" evidence="1">
    <location>
        <begin position="47"/>
        <end position="64"/>
    </location>
</feature>
<reference evidence="3" key="1">
    <citation type="journal article" date="2015" name="Proc. Natl. Acad. Sci. U.S.A.">
        <title>Genome sequence of the Asian Tiger mosquito, Aedes albopictus, reveals insights into its biology, genetics, and evolution.</title>
        <authorList>
            <person name="Chen X.G."/>
            <person name="Jiang X."/>
            <person name="Gu J."/>
            <person name="Xu M."/>
            <person name="Wu Y."/>
            <person name="Deng Y."/>
            <person name="Zhang C."/>
            <person name="Bonizzoni M."/>
            <person name="Dermauw W."/>
            <person name="Vontas J."/>
            <person name="Armbruster P."/>
            <person name="Huang X."/>
            <person name="Yang Y."/>
            <person name="Zhang H."/>
            <person name="He W."/>
            <person name="Peng H."/>
            <person name="Liu Y."/>
            <person name="Wu K."/>
            <person name="Chen J."/>
            <person name="Lirakis M."/>
            <person name="Topalis P."/>
            <person name="Van Leeuwen T."/>
            <person name="Hall A.B."/>
            <person name="Jiang X."/>
            <person name="Thorpe C."/>
            <person name="Mueller R.L."/>
            <person name="Sun C."/>
            <person name="Waterhouse R.M."/>
            <person name="Yan G."/>
            <person name="Tu Z.J."/>
            <person name="Fang X."/>
            <person name="James A.A."/>
        </authorList>
    </citation>
    <scope>NUCLEOTIDE SEQUENCE [LARGE SCALE GENOMIC DNA]</scope>
    <source>
        <strain evidence="3">Foshan</strain>
    </source>
</reference>
<sequence>MMDASTQNFSEPELFEDKSTEVVVYPDLFPDEPPSLEAEIKRGLKELKKKRQQVSKDKRKAKKAANKDAPKVTKIIFPAPERFLGCRHNDTIIIDREILRPNEHLRLLATPRVKQKPQYVRFVQKVLPPPTNHIKTLAQPKANYVKDTINLHSKHLKPQQIERMNERLNARDYLTIAESRQFARQQKKDELRWLRHRKHQERILKKKIVRLELDYLRDIMEKVYRRTRNYFLGDEELTLEGELAIASEVILTRLCDLISVDVPLRDGANVLDKYYCQLGDKAAMWMWKIMQSSGVTFERPEDVVKRLSAASSLFEDPTKMDQENIKEETEADEEFEVDDSTRGIVMDMLEVSIDRAFYYMENNNGTEENGFATLSVSQTAIRAAPSEETTKTEREKGSKVNFMPLMPRTSSIAVENDKVNEGLKDE</sequence>
<dbReference type="GeneID" id="115267593"/>
<dbReference type="RefSeq" id="XP_029730546.2">
    <property type="nucleotide sequence ID" value="XM_029874686.2"/>
</dbReference>
<reference evidence="2" key="2">
    <citation type="submission" date="2025-05" db="UniProtKB">
        <authorList>
            <consortium name="EnsemblMetazoa"/>
        </authorList>
    </citation>
    <scope>IDENTIFICATION</scope>
    <source>
        <strain evidence="2">Foshan</strain>
    </source>
</reference>
<dbReference type="Proteomes" id="UP000069940">
    <property type="component" value="Unassembled WGS sequence"/>
</dbReference>
<proteinExistence type="predicted"/>
<feature type="compositionally biased region" description="Basic and acidic residues" evidence="1">
    <location>
        <begin position="415"/>
        <end position="426"/>
    </location>
</feature>
<feature type="region of interest" description="Disordered" evidence="1">
    <location>
        <begin position="47"/>
        <end position="69"/>
    </location>
</feature>
<dbReference type="EnsemblMetazoa" id="AALFPA23_020687.R30548">
    <property type="protein sequence ID" value="AALFPA23_020687.P30548"/>
    <property type="gene ID" value="AALFPA23_020687"/>
</dbReference>
<evidence type="ECO:0000256" key="1">
    <source>
        <dbReference type="SAM" id="MobiDB-lite"/>
    </source>
</evidence>
<evidence type="ECO:0000313" key="2">
    <source>
        <dbReference type="EnsemblMetazoa" id="AALFPA23_020687.P30548"/>
    </source>
</evidence>
<accession>A0ABM1ZQG4</accession>
<name>A0ABM1ZQG4_AEDAL</name>
<organism evidence="2 3">
    <name type="scientific">Aedes albopictus</name>
    <name type="common">Asian tiger mosquito</name>
    <name type="synonym">Stegomyia albopicta</name>
    <dbReference type="NCBI Taxonomy" id="7160"/>
    <lineage>
        <taxon>Eukaryota</taxon>
        <taxon>Metazoa</taxon>
        <taxon>Ecdysozoa</taxon>
        <taxon>Arthropoda</taxon>
        <taxon>Hexapoda</taxon>
        <taxon>Insecta</taxon>
        <taxon>Pterygota</taxon>
        <taxon>Neoptera</taxon>
        <taxon>Endopterygota</taxon>
        <taxon>Diptera</taxon>
        <taxon>Nematocera</taxon>
        <taxon>Culicoidea</taxon>
        <taxon>Culicidae</taxon>
        <taxon>Culicinae</taxon>
        <taxon>Aedini</taxon>
        <taxon>Aedes</taxon>
        <taxon>Stegomyia</taxon>
    </lineage>
</organism>
<feature type="region of interest" description="Disordered" evidence="1">
    <location>
        <begin position="405"/>
        <end position="426"/>
    </location>
</feature>